<dbReference type="Proteomes" id="UP000018201">
    <property type="component" value="Unassembled WGS sequence"/>
</dbReference>
<protein>
    <submittedName>
        <fullName evidence="1">Uncharacterized protein</fullName>
    </submittedName>
</protein>
<evidence type="ECO:0000313" key="2">
    <source>
        <dbReference type="Proteomes" id="UP000018201"/>
    </source>
</evidence>
<reference evidence="1" key="1">
    <citation type="submission" date="2013-10" db="EMBL/GenBank/DDBJ databases">
        <title>Genomic analysis of the causative agents of coccidiosis in chickens.</title>
        <authorList>
            <person name="Reid A.J."/>
            <person name="Blake D."/>
            <person name="Billington K."/>
            <person name="Browne H."/>
            <person name="Dunn M."/>
            <person name="Hung S."/>
            <person name="Kawahara F."/>
            <person name="Miranda-Saavedra D."/>
            <person name="Mourier T."/>
            <person name="Nagra H."/>
            <person name="Otto T.D."/>
            <person name="Rawlings N."/>
            <person name="Sanchez A."/>
            <person name="Sanders M."/>
            <person name="Subramaniam C."/>
            <person name="Tay Y."/>
            <person name="Dear P."/>
            <person name="Doerig C."/>
            <person name="Gruber A."/>
            <person name="Parkinson J."/>
            <person name="Shirley M."/>
            <person name="Wan K.L."/>
            <person name="Berriman M."/>
            <person name="Tomley F."/>
            <person name="Pain A."/>
        </authorList>
    </citation>
    <scope>NUCLEOTIDE SEQUENCE [LARGE SCALE GENOMIC DNA]</scope>
    <source>
        <strain evidence="1">Houghton</strain>
    </source>
</reference>
<name>U6H2Q2_9EIME</name>
<accession>U6H2Q2</accession>
<dbReference type="AlphaFoldDB" id="U6H2Q2"/>
<proteinExistence type="predicted"/>
<gene>
    <name evidence="1" type="ORF">EPH_0016870</name>
</gene>
<dbReference type="EMBL" id="HG694242">
    <property type="protein sequence ID" value="CDI85753.1"/>
    <property type="molecule type" value="Genomic_DNA"/>
</dbReference>
<sequence>MGNTASADDKPKRITTKDLHCHTYVKTYREGDAELPEDPDFPKRLLDQTRSFDFSNQTGNGHGTYIFYPNKDKPKMWVGQYKCLNPDDLLCNQGCPLDASAAAAAQCGDAAAECIDPVGCGLMQYCMPRHQEKTPGTTELPGGTAYAAAPYTSEDQMRIEQAQVNSMAQQAYATATGNVYAHANFDQRLAFYQQLHRSNLPCTPVVSRTYQGTEPPTNVPYQLQ</sequence>
<dbReference type="VEuPathDB" id="ToxoDB:EPH_0016870"/>
<dbReference type="OrthoDB" id="372577at2759"/>
<reference evidence="1" key="2">
    <citation type="submission" date="2013-10" db="EMBL/GenBank/DDBJ databases">
        <authorList>
            <person name="Aslett M."/>
        </authorList>
    </citation>
    <scope>NUCLEOTIDE SEQUENCE [LARGE SCALE GENOMIC DNA]</scope>
    <source>
        <strain evidence="1">Houghton</strain>
    </source>
</reference>
<organism evidence="1 2">
    <name type="scientific">Eimeria praecox</name>
    <dbReference type="NCBI Taxonomy" id="51316"/>
    <lineage>
        <taxon>Eukaryota</taxon>
        <taxon>Sar</taxon>
        <taxon>Alveolata</taxon>
        <taxon>Apicomplexa</taxon>
        <taxon>Conoidasida</taxon>
        <taxon>Coccidia</taxon>
        <taxon>Eucoccidiorida</taxon>
        <taxon>Eimeriorina</taxon>
        <taxon>Eimeriidae</taxon>
        <taxon>Eimeria</taxon>
    </lineage>
</organism>
<keyword evidence="2" id="KW-1185">Reference proteome</keyword>
<evidence type="ECO:0000313" key="1">
    <source>
        <dbReference type="EMBL" id="CDI85753.1"/>
    </source>
</evidence>